<dbReference type="InterPro" id="IPR050177">
    <property type="entry name" value="Lipid_A_modif_metabolic_enz"/>
</dbReference>
<dbReference type="InterPro" id="IPR036291">
    <property type="entry name" value="NAD(P)-bd_dom_sf"/>
</dbReference>
<gene>
    <name evidence="2" type="ORF">A3D65_03225</name>
</gene>
<proteinExistence type="predicted"/>
<name>A0A1G2D5B4_9BACT</name>
<dbReference type="PANTHER" id="PTHR43245">
    <property type="entry name" value="BIFUNCTIONAL POLYMYXIN RESISTANCE PROTEIN ARNA"/>
    <property type="match status" value="1"/>
</dbReference>
<dbReference type="EMBL" id="MHLL01000026">
    <property type="protein sequence ID" value="OGZ08783.1"/>
    <property type="molecule type" value="Genomic_DNA"/>
</dbReference>
<accession>A0A1G2D5B4</accession>
<dbReference type="Gene3D" id="3.40.50.720">
    <property type="entry name" value="NAD(P)-binding Rossmann-like Domain"/>
    <property type="match status" value="1"/>
</dbReference>
<dbReference type="PANTHER" id="PTHR43245:SF58">
    <property type="entry name" value="BLL5923 PROTEIN"/>
    <property type="match status" value="1"/>
</dbReference>
<evidence type="ECO:0000313" key="2">
    <source>
        <dbReference type="EMBL" id="OGZ08783.1"/>
    </source>
</evidence>
<comment type="caution">
    <text evidence="2">The sequence shown here is derived from an EMBL/GenBank/DDBJ whole genome shotgun (WGS) entry which is preliminary data.</text>
</comment>
<protein>
    <recommendedName>
        <fullName evidence="1">RmlD-like substrate binding domain-containing protein</fullName>
    </recommendedName>
</protein>
<sequence>MPNHFFITGSSGFLGKKLLEKLLMCDPLLRLTLLEHQAKIVIEEEYRDRVTVTTDTFENLRTLQGVDVLIHLAGATHAKNENLYRVINTEGTEKLLRLAKDSGVKHFICVSTTALGDSCGAYGASKLEAEKAVRRGGVPYTIVRFAEVYGALGNEGIGQLINIVKRFPVIPYVTNTFLAPVYVDDAIAALRAAMYRSPENNTYIIAGSKKISFYEAARGIASTFGKKIVCVPIPQVLIRAAKRGLFFLFAHDQVGRLICEKDYNIDLAIQDLNFSPRSFREGLQKCRTARK</sequence>
<organism evidence="2 3">
    <name type="scientific">Candidatus Lloydbacteria bacterium RIFCSPHIGHO2_02_FULL_50_13</name>
    <dbReference type="NCBI Taxonomy" id="1798661"/>
    <lineage>
        <taxon>Bacteria</taxon>
        <taxon>Candidatus Lloydiibacteriota</taxon>
    </lineage>
</organism>
<dbReference type="Pfam" id="PF04321">
    <property type="entry name" value="RmlD_sub_bind"/>
    <property type="match status" value="1"/>
</dbReference>
<evidence type="ECO:0000259" key="1">
    <source>
        <dbReference type="Pfam" id="PF04321"/>
    </source>
</evidence>
<dbReference type="InterPro" id="IPR029903">
    <property type="entry name" value="RmlD-like-bd"/>
</dbReference>
<feature type="domain" description="RmlD-like substrate binding" evidence="1">
    <location>
        <begin position="6"/>
        <end position="228"/>
    </location>
</feature>
<evidence type="ECO:0000313" key="3">
    <source>
        <dbReference type="Proteomes" id="UP000177996"/>
    </source>
</evidence>
<reference evidence="2 3" key="1">
    <citation type="journal article" date="2016" name="Nat. Commun.">
        <title>Thousands of microbial genomes shed light on interconnected biogeochemical processes in an aquifer system.</title>
        <authorList>
            <person name="Anantharaman K."/>
            <person name="Brown C.T."/>
            <person name="Hug L.A."/>
            <person name="Sharon I."/>
            <person name="Castelle C.J."/>
            <person name="Probst A.J."/>
            <person name="Thomas B.C."/>
            <person name="Singh A."/>
            <person name="Wilkins M.J."/>
            <person name="Karaoz U."/>
            <person name="Brodie E.L."/>
            <person name="Williams K.H."/>
            <person name="Hubbard S.S."/>
            <person name="Banfield J.F."/>
        </authorList>
    </citation>
    <scope>NUCLEOTIDE SEQUENCE [LARGE SCALE GENOMIC DNA]</scope>
</reference>
<dbReference type="STRING" id="1798661.A3D65_03225"/>
<dbReference type="AlphaFoldDB" id="A0A1G2D5B4"/>
<dbReference type="SUPFAM" id="SSF51735">
    <property type="entry name" value="NAD(P)-binding Rossmann-fold domains"/>
    <property type="match status" value="1"/>
</dbReference>
<dbReference type="Proteomes" id="UP000177996">
    <property type="component" value="Unassembled WGS sequence"/>
</dbReference>